<evidence type="ECO:0000256" key="4">
    <source>
        <dbReference type="PROSITE-ProRule" id="PRU00335"/>
    </source>
</evidence>
<dbReference type="PROSITE" id="PS50977">
    <property type="entry name" value="HTH_TETR_2"/>
    <property type="match status" value="1"/>
</dbReference>
<evidence type="ECO:0000256" key="1">
    <source>
        <dbReference type="ARBA" id="ARBA00023015"/>
    </source>
</evidence>
<comment type="caution">
    <text evidence="6">The sequence shown here is derived from an EMBL/GenBank/DDBJ whole genome shotgun (WGS) entry which is preliminary data.</text>
</comment>
<evidence type="ECO:0000313" key="6">
    <source>
        <dbReference type="EMBL" id="MDQ7906266.1"/>
    </source>
</evidence>
<dbReference type="PANTHER" id="PTHR30055">
    <property type="entry name" value="HTH-TYPE TRANSCRIPTIONAL REGULATOR RUTR"/>
    <property type="match status" value="1"/>
</dbReference>
<keyword evidence="1" id="KW-0805">Transcription regulation</keyword>
<keyword evidence="7" id="KW-1185">Reference proteome</keyword>
<dbReference type="InterPro" id="IPR001647">
    <property type="entry name" value="HTH_TetR"/>
</dbReference>
<reference evidence="6 7" key="1">
    <citation type="submission" date="2023-08" db="EMBL/GenBank/DDBJ databases">
        <title>Phytohabitans sansha sp. nov., isolated from marine sediment.</title>
        <authorList>
            <person name="Zhao Y."/>
            <person name="Yi K."/>
        </authorList>
    </citation>
    <scope>NUCLEOTIDE SEQUENCE [LARGE SCALE GENOMIC DNA]</scope>
    <source>
        <strain evidence="6 7">ZYX-F-186</strain>
    </source>
</reference>
<dbReference type="PRINTS" id="PR00455">
    <property type="entry name" value="HTHTETR"/>
</dbReference>
<proteinExistence type="predicted"/>
<evidence type="ECO:0000259" key="5">
    <source>
        <dbReference type="PROSITE" id="PS50977"/>
    </source>
</evidence>
<keyword evidence="3" id="KW-0804">Transcription</keyword>
<dbReference type="RefSeq" id="WP_308713539.1">
    <property type="nucleotide sequence ID" value="NZ_JAVHUY010000015.1"/>
</dbReference>
<dbReference type="SUPFAM" id="SSF46689">
    <property type="entry name" value="Homeodomain-like"/>
    <property type="match status" value="1"/>
</dbReference>
<keyword evidence="2 4" id="KW-0238">DNA-binding</keyword>
<evidence type="ECO:0000256" key="2">
    <source>
        <dbReference type="ARBA" id="ARBA00023125"/>
    </source>
</evidence>
<feature type="DNA-binding region" description="H-T-H motif" evidence="4">
    <location>
        <begin position="38"/>
        <end position="57"/>
    </location>
</feature>
<dbReference type="InterPro" id="IPR050109">
    <property type="entry name" value="HTH-type_TetR-like_transc_reg"/>
</dbReference>
<name>A0ABU0ZGT8_9ACTN</name>
<evidence type="ECO:0000256" key="3">
    <source>
        <dbReference type="ARBA" id="ARBA00023163"/>
    </source>
</evidence>
<feature type="domain" description="HTH tetR-type" evidence="5">
    <location>
        <begin position="16"/>
        <end position="75"/>
    </location>
</feature>
<gene>
    <name evidence="6" type="ORF">RB614_17270</name>
</gene>
<protein>
    <submittedName>
        <fullName evidence="6">Helix-turn-helix domain-containing protein</fullName>
    </submittedName>
</protein>
<dbReference type="Gene3D" id="1.10.357.10">
    <property type="entry name" value="Tetracycline Repressor, domain 2"/>
    <property type="match status" value="1"/>
</dbReference>
<dbReference type="Proteomes" id="UP001230908">
    <property type="component" value="Unassembled WGS sequence"/>
</dbReference>
<sequence length="187" mass="20191">MPGNPRKVNRGPAASADNRRAILAAARKVFAERGYHAPLSAVAKEAGVGQGVLYRHFPTRLELAFAVFDEDWTEYEALSASPDPGAFGRLWALIVDKTIDEAAFVEMVVDARRNATGYDGAERMRALLGPPLARAQQAGLVDRRLTVDDVMLAQRMAFGIVVTATDGTDLRRQVRHALAVAGLLPPG</sequence>
<organism evidence="6 7">
    <name type="scientific">Phytohabitans maris</name>
    <dbReference type="NCBI Taxonomy" id="3071409"/>
    <lineage>
        <taxon>Bacteria</taxon>
        <taxon>Bacillati</taxon>
        <taxon>Actinomycetota</taxon>
        <taxon>Actinomycetes</taxon>
        <taxon>Micromonosporales</taxon>
        <taxon>Micromonosporaceae</taxon>
    </lineage>
</organism>
<dbReference type="InterPro" id="IPR009057">
    <property type="entry name" value="Homeodomain-like_sf"/>
</dbReference>
<dbReference type="PANTHER" id="PTHR30055:SF234">
    <property type="entry name" value="HTH-TYPE TRANSCRIPTIONAL REGULATOR BETI"/>
    <property type="match status" value="1"/>
</dbReference>
<accession>A0ABU0ZGT8</accession>
<dbReference type="Pfam" id="PF00440">
    <property type="entry name" value="TetR_N"/>
    <property type="match status" value="1"/>
</dbReference>
<evidence type="ECO:0000313" key="7">
    <source>
        <dbReference type="Proteomes" id="UP001230908"/>
    </source>
</evidence>
<dbReference type="EMBL" id="JAVHUY010000015">
    <property type="protein sequence ID" value="MDQ7906266.1"/>
    <property type="molecule type" value="Genomic_DNA"/>
</dbReference>